<gene>
    <name evidence="6" type="ORF">BN4615_P886</name>
</gene>
<dbReference type="InterPro" id="IPR009057">
    <property type="entry name" value="Homeodomain-like_sf"/>
</dbReference>
<dbReference type="GO" id="GO:0003700">
    <property type="term" value="F:DNA-binding transcription factor activity"/>
    <property type="evidence" value="ECO:0007669"/>
    <property type="project" value="TreeGrafter"/>
</dbReference>
<dbReference type="Gene3D" id="1.10.357.10">
    <property type="entry name" value="Tetracycline Repressor, domain 2"/>
    <property type="match status" value="1"/>
</dbReference>
<dbReference type="PRINTS" id="PR00455">
    <property type="entry name" value="HTHTETR"/>
</dbReference>
<dbReference type="GO" id="GO:0000976">
    <property type="term" value="F:transcription cis-regulatory region binding"/>
    <property type="evidence" value="ECO:0007669"/>
    <property type="project" value="TreeGrafter"/>
</dbReference>
<sequence length="190" mass="20663">MGRWEPNARERLERAALELFVERGYDSTTAAEIAERAGLAKSSFFRHFTDKREVLFGGQDVLNRLFADAITGAPAGATPIEALRAALDAMAGVFTADRHAWARQRQAIVAGHDDLRERELLKLAALTEGMAAALRERGVPDPAASLAAELGCLAFRNAYARWADPANEQGFADLARRELDDLRAATAALT</sequence>
<dbReference type="EMBL" id="LT559118">
    <property type="protein sequence ID" value="SBO91372.1"/>
    <property type="molecule type" value="Genomic_DNA"/>
</dbReference>
<dbReference type="InterPro" id="IPR001647">
    <property type="entry name" value="HTH_TetR"/>
</dbReference>
<evidence type="ECO:0000256" key="2">
    <source>
        <dbReference type="ARBA" id="ARBA00023125"/>
    </source>
</evidence>
<dbReference type="SUPFAM" id="SSF46689">
    <property type="entry name" value="Homeodomain-like"/>
    <property type="match status" value="1"/>
</dbReference>
<keyword evidence="3" id="KW-0804">Transcription</keyword>
<organism evidence="6">
    <name type="scientific">Nonomuraea gerenzanensis</name>
    <dbReference type="NCBI Taxonomy" id="93944"/>
    <lineage>
        <taxon>Bacteria</taxon>
        <taxon>Bacillati</taxon>
        <taxon>Actinomycetota</taxon>
        <taxon>Actinomycetes</taxon>
        <taxon>Streptosporangiales</taxon>
        <taxon>Streptosporangiaceae</taxon>
        <taxon>Nonomuraea</taxon>
    </lineage>
</organism>
<dbReference type="PROSITE" id="PS50977">
    <property type="entry name" value="HTH_TETR_2"/>
    <property type="match status" value="1"/>
</dbReference>
<dbReference type="Pfam" id="PF00440">
    <property type="entry name" value="TetR_N"/>
    <property type="match status" value="1"/>
</dbReference>
<evidence type="ECO:0000256" key="1">
    <source>
        <dbReference type="ARBA" id="ARBA00023015"/>
    </source>
</evidence>
<accession>A0A1M4DXU4</accession>
<dbReference type="AlphaFoldDB" id="A0A1M4DXU4"/>
<dbReference type="PANTHER" id="PTHR30055:SF238">
    <property type="entry name" value="MYCOFACTOCIN BIOSYNTHESIS TRANSCRIPTIONAL REGULATOR MFTR-RELATED"/>
    <property type="match status" value="1"/>
</dbReference>
<feature type="DNA-binding region" description="H-T-H motif" evidence="4">
    <location>
        <begin position="29"/>
        <end position="48"/>
    </location>
</feature>
<evidence type="ECO:0000256" key="3">
    <source>
        <dbReference type="ARBA" id="ARBA00023163"/>
    </source>
</evidence>
<reference evidence="6" key="1">
    <citation type="submission" date="2016-04" db="EMBL/GenBank/DDBJ databases">
        <authorList>
            <person name="Evans L.H."/>
            <person name="Alamgir A."/>
            <person name="Owens N."/>
            <person name="Weber N.D."/>
            <person name="Virtaneva K."/>
            <person name="Barbian K."/>
            <person name="Babar A."/>
            <person name="Rosenke K."/>
        </authorList>
    </citation>
    <scope>NUCLEOTIDE SEQUENCE</scope>
    <source>
        <strain evidence="6">Nono1</strain>
    </source>
</reference>
<proteinExistence type="predicted"/>
<keyword evidence="2 4" id="KW-0238">DNA-binding</keyword>
<dbReference type="PANTHER" id="PTHR30055">
    <property type="entry name" value="HTH-TYPE TRANSCRIPTIONAL REGULATOR RUTR"/>
    <property type="match status" value="1"/>
</dbReference>
<evidence type="ECO:0000313" key="6">
    <source>
        <dbReference type="EMBL" id="SBO91372.1"/>
    </source>
</evidence>
<evidence type="ECO:0000256" key="4">
    <source>
        <dbReference type="PROSITE-ProRule" id="PRU00335"/>
    </source>
</evidence>
<feature type="domain" description="HTH tetR-type" evidence="5">
    <location>
        <begin position="6"/>
        <end position="66"/>
    </location>
</feature>
<dbReference type="InterPro" id="IPR050109">
    <property type="entry name" value="HTH-type_TetR-like_transc_reg"/>
</dbReference>
<keyword evidence="1" id="KW-0805">Transcription regulation</keyword>
<evidence type="ECO:0000259" key="5">
    <source>
        <dbReference type="PROSITE" id="PS50977"/>
    </source>
</evidence>
<protein>
    <submittedName>
        <fullName evidence="6">Transcriptional regulator, TetR family</fullName>
    </submittedName>
</protein>
<name>A0A1M4DXU4_9ACTN</name>
<dbReference type="RefSeq" id="WP_225270757.1">
    <property type="nucleotide sequence ID" value="NZ_CP084058.1"/>
</dbReference>